<dbReference type="SUPFAM" id="SSF53448">
    <property type="entry name" value="Nucleotide-diphospho-sugar transferases"/>
    <property type="match status" value="1"/>
</dbReference>
<keyword evidence="1" id="KW-1015">Disulfide bond</keyword>
<dbReference type="PANTHER" id="PTHR11675:SF50">
    <property type="entry name" value="POLYPEPTIDE N-ACETYLGALACTOSAMINYLTRANSFERASE 8-RELATED"/>
    <property type="match status" value="1"/>
</dbReference>
<gene>
    <name evidence="4" type="ORF">Baya_12096</name>
</gene>
<accession>A0A556V2P8</accession>
<feature type="transmembrane region" description="Helical" evidence="2">
    <location>
        <begin position="12"/>
        <end position="30"/>
    </location>
</feature>
<sequence>MRNRGVTKAACFFVFSALLIYATFYLTTFLRNPSPNLFPRLEIENTEYTILDQLDRMERQINQIAKSLELDVYKVSQSGEEHSEVKEEKKMRLTKKLFPNSELFNSWGDELSEEEQRQAERLFQLYGYNVFLSDRLPLNRTLPDTRDIRCASKVYPEQLPSLSVVLIYLDEALSVLKRAIHSIIERTPAHLLKEIILVDDHSTNDDLKEKLDEFINQVHQQRPKLLKKISHMQRLGLVKARISGWEAAVGDVVAILDAHVEVHKQWAEPLLARIKADRTVVLSPVFDRVDFDTLAVNSYSANAHAFDWQLWCMYESFRPDWYERNDPSAPGK</sequence>
<evidence type="ECO:0000256" key="2">
    <source>
        <dbReference type="SAM" id="Phobius"/>
    </source>
</evidence>
<dbReference type="Pfam" id="PF00535">
    <property type="entry name" value="Glycos_transf_2"/>
    <property type="match status" value="1"/>
</dbReference>
<dbReference type="GO" id="GO:0005794">
    <property type="term" value="C:Golgi apparatus"/>
    <property type="evidence" value="ECO:0007669"/>
    <property type="project" value="TreeGrafter"/>
</dbReference>
<keyword evidence="5" id="KW-1185">Reference proteome</keyword>
<name>A0A556V2P8_BAGYA</name>
<dbReference type="InterPro" id="IPR029044">
    <property type="entry name" value="Nucleotide-diphossugar_trans"/>
</dbReference>
<evidence type="ECO:0000313" key="4">
    <source>
        <dbReference type="EMBL" id="TSS60394.1"/>
    </source>
</evidence>
<organism evidence="4 5">
    <name type="scientific">Bagarius yarrelli</name>
    <name type="common">Goonch</name>
    <name type="synonym">Bagrus yarrelli</name>
    <dbReference type="NCBI Taxonomy" id="175774"/>
    <lineage>
        <taxon>Eukaryota</taxon>
        <taxon>Metazoa</taxon>
        <taxon>Chordata</taxon>
        <taxon>Craniata</taxon>
        <taxon>Vertebrata</taxon>
        <taxon>Euteleostomi</taxon>
        <taxon>Actinopterygii</taxon>
        <taxon>Neopterygii</taxon>
        <taxon>Teleostei</taxon>
        <taxon>Ostariophysi</taxon>
        <taxon>Siluriformes</taxon>
        <taxon>Sisoridae</taxon>
        <taxon>Sisorinae</taxon>
        <taxon>Bagarius</taxon>
    </lineage>
</organism>
<dbReference type="InterPro" id="IPR001173">
    <property type="entry name" value="Glyco_trans_2-like"/>
</dbReference>
<keyword evidence="2" id="KW-0472">Membrane</keyword>
<evidence type="ECO:0000256" key="1">
    <source>
        <dbReference type="ARBA" id="ARBA00023157"/>
    </source>
</evidence>
<dbReference type="EMBL" id="VCAZ01000103">
    <property type="protein sequence ID" value="TSS60394.1"/>
    <property type="molecule type" value="Genomic_DNA"/>
</dbReference>
<reference evidence="4 5" key="1">
    <citation type="journal article" date="2019" name="Genome Biol. Evol.">
        <title>Whole-Genome Sequencing of the Giant Devil Catfish, Bagarius yarrelli.</title>
        <authorList>
            <person name="Jiang W."/>
            <person name="Lv Y."/>
            <person name="Cheng L."/>
            <person name="Yang K."/>
            <person name="Chao B."/>
            <person name="Wang X."/>
            <person name="Li Y."/>
            <person name="Pan X."/>
            <person name="You X."/>
            <person name="Zhang Y."/>
            <person name="Yang J."/>
            <person name="Li J."/>
            <person name="Zhang X."/>
            <person name="Liu S."/>
            <person name="Sun C."/>
            <person name="Yang J."/>
            <person name="Shi Q."/>
        </authorList>
    </citation>
    <scope>NUCLEOTIDE SEQUENCE [LARGE SCALE GENOMIC DNA]</scope>
    <source>
        <strain evidence="4">JWS20170419001</strain>
        <tissue evidence="4">Muscle</tissue>
    </source>
</reference>
<evidence type="ECO:0000313" key="5">
    <source>
        <dbReference type="Proteomes" id="UP000319801"/>
    </source>
</evidence>
<dbReference type="GO" id="GO:0004653">
    <property type="term" value="F:polypeptide N-acetylgalactosaminyltransferase activity"/>
    <property type="evidence" value="ECO:0007669"/>
    <property type="project" value="TreeGrafter"/>
</dbReference>
<keyword evidence="2" id="KW-0812">Transmembrane</keyword>
<dbReference type="Proteomes" id="UP000319801">
    <property type="component" value="Unassembled WGS sequence"/>
</dbReference>
<dbReference type="AlphaFoldDB" id="A0A556V2P8"/>
<dbReference type="PANTHER" id="PTHR11675">
    <property type="entry name" value="N-ACETYLGALACTOSAMINYLTRANSFERASE"/>
    <property type="match status" value="1"/>
</dbReference>
<dbReference type="Gene3D" id="3.90.550.10">
    <property type="entry name" value="Spore Coat Polysaccharide Biosynthesis Protein SpsA, Chain A"/>
    <property type="match status" value="1"/>
</dbReference>
<evidence type="ECO:0000259" key="3">
    <source>
        <dbReference type="Pfam" id="PF00535"/>
    </source>
</evidence>
<feature type="domain" description="Glycosyltransferase 2-like" evidence="3">
    <location>
        <begin position="163"/>
        <end position="293"/>
    </location>
</feature>
<proteinExistence type="predicted"/>
<dbReference type="GO" id="GO:0006493">
    <property type="term" value="P:protein O-linked glycosylation"/>
    <property type="evidence" value="ECO:0007669"/>
    <property type="project" value="TreeGrafter"/>
</dbReference>
<comment type="caution">
    <text evidence="4">The sequence shown here is derived from an EMBL/GenBank/DDBJ whole genome shotgun (WGS) entry which is preliminary data.</text>
</comment>
<protein>
    <submittedName>
        <fullName evidence="4">Putative polypeptide N-acetylgalactosaminyltransferase 8</fullName>
    </submittedName>
</protein>
<dbReference type="OrthoDB" id="9924649at2759"/>
<keyword evidence="4" id="KW-0808">Transferase</keyword>
<keyword evidence="2" id="KW-1133">Transmembrane helix</keyword>